<dbReference type="Proteomes" id="UP000224660">
    <property type="component" value="Segment"/>
</dbReference>
<evidence type="ECO:0000313" key="2">
    <source>
        <dbReference type="Proteomes" id="UP000224660"/>
    </source>
</evidence>
<proteinExistence type="predicted"/>
<name>A0A217EQU6_9CAUD</name>
<evidence type="ECO:0000313" key="1">
    <source>
        <dbReference type="EMBL" id="APZ82431.1"/>
    </source>
</evidence>
<protein>
    <submittedName>
        <fullName evidence="1">Uncharacterized protein</fullName>
    </submittedName>
</protein>
<reference evidence="1 2" key="1">
    <citation type="journal article" date="2017" name="Viruses">
        <title>Characterization of Bacillus subtilis Viruses vB_BsuM-Goe2 and vB_BsuM-Goe3.</title>
        <authorList>
            <person name="Willms I.M."/>
            <person name="Hoppert M."/>
            <person name="Hertel R."/>
        </authorList>
    </citation>
    <scope>NUCLEOTIDE SEQUENCE [LARGE SCALE GENOMIC DNA]</scope>
</reference>
<accession>A0A217EQU6</accession>
<dbReference type="EMBL" id="KY368639">
    <property type="protein sequence ID" value="APZ82431.1"/>
    <property type="molecule type" value="Genomic_DNA"/>
</dbReference>
<sequence length="78" mass="9188">MEKVKVSKEIAELLDRQSKDDWWKQFNLIAHCGGYSGNGIQYKSIYTEEFRPLEKLKPLDYAKCIIIGRSRIQYESTE</sequence>
<organism evidence="1 2">
    <name type="scientific">Bacillus phage vB_BsuM-Goe2</name>
    <dbReference type="NCBI Taxonomy" id="1933062"/>
    <lineage>
        <taxon>Viruses</taxon>
        <taxon>Duplodnaviria</taxon>
        <taxon>Heunggongvirae</taxon>
        <taxon>Uroviricota</taxon>
        <taxon>Caudoviricetes</taxon>
        <taxon>Herelleviridae</taxon>
        <taxon>Spounavirinae</taxon>
        <taxon>Okubovirus</taxon>
        <taxon>Okubovirus camphawk</taxon>
    </lineage>
</organism>
<gene>
    <name evidence="1" type="ORF">Goe2_c19500</name>
</gene>